<evidence type="ECO:0000256" key="1">
    <source>
        <dbReference type="SAM" id="Coils"/>
    </source>
</evidence>
<accession>A0AAV6KYB7</accession>
<dbReference type="Proteomes" id="UP000823749">
    <property type="component" value="Chromosome 3"/>
</dbReference>
<dbReference type="InterPro" id="IPR035969">
    <property type="entry name" value="Rab-GAP_TBC_sf"/>
</dbReference>
<feature type="compositionally biased region" description="Basic and acidic residues" evidence="2">
    <location>
        <begin position="848"/>
        <end position="858"/>
    </location>
</feature>
<feature type="domain" description="Rab-GAP TBC" evidence="3">
    <location>
        <begin position="296"/>
        <end position="509"/>
    </location>
</feature>
<dbReference type="Gene3D" id="1.10.472.80">
    <property type="entry name" value="Ypt/Rab-GAP domain of gyp1p, domain 3"/>
    <property type="match status" value="1"/>
</dbReference>
<organism evidence="4 5">
    <name type="scientific">Rhododendron griersonianum</name>
    <dbReference type="NCBI Taxonomy" id="479676"/>
    <lineage>
        <taxon>Eukaryota</taxon>
        <taxon>Viridiplantae</taxon>
        <taxon>Streptophyta</taxon>
        <taxon>Embryophyta</taxon>
        <taxon>Tracheophyta</taxon>
        <taxon>Spermatophyta</taxon>
        <taxon>Magnoliopsida</taxon>
        <taxon>eudicotyledons</taxon>
        <taxon>Gunneridae</taxon>
        <taxon>Pentapetalae</taxon>
        <taxon>asterids</taxon>
        <taxon>Ericales</taxon>
        <taxon>Ericaceae</taxon>
        <taxon>Ericoideae</taxon>
        <taxon>Rhodoreae</taxon>
        <taxon>Rhododendron</taxon>
    </lineage>
</organism>
<sequence length="887" mass="99493">MDRPDQTRPDQTSSVAENQGKLGRDLLYHNLQSNPPTISLILQNQSPKMKAKAASAASSTAVLTPPLLTFEHKRDAYGFAVRPQHVQRYREYANIYKEEEEERSDRWNNFLELHVESAQLPVNGFSSKEDDKTLPAKATEQEANLTSEKSLAGDDLSGKKPISDALTENIKEKDGLPAATVTKTHRVQLWSEIRPSLRVIEDMMSIRVKRSNEAKDKQDIGIGKPLPPVVEVISAKGASEDESDEEFYDVERSDPIQDVSSSDSVTVPSPTAATVMAPSESLFPWKEELESLVRGGVPMALRGELWQAFVGAGARRVENYYQDLLGEGNYSSDCMEQKSLKSHDSIEGSNTDSISVPEKWKGQIEKDLPRTFPGHPALDEGGRNALRRLLTAYARHNPSVGYCQAMNFFAGLLLLLMPEENAFWTLMGILDDYFDGYYSEEMIESQVDQLVFEELVRERFPKLGFQSSGLPWSAAGMGYWTLVSLYFHEYASMGKWSVLRVWDVLLFEGNRVMLFRTALALMELYGPALVTTKDAGDAVTLLQSLAGSTFDSSQLVLTASMGYHNVHEVRLQELRNNHRPAIRALIEERSKGLRALRDSQGLASKLYGFKRDPGTIIDTNKSDQLADTHTNGDISHAHSGCDNVDGFVMGMAEDVEIDSVPDFQEQVVWLKVELCKLLEEKRSAVLRAEELETALMEMVKQDNRRQLSAKVEQLEQEVAELRQAFADKQEQENVMLQVLMRVEQEQKVTEDARRFAEQDAAAQRYAAQVLQEKYEEVSATLSEMEKRVVMAESMLEATLQYQSGQTKAQPSPRSVQPEPSPVQSNQEPTQVLPMRTIGLLSRPFGLGWRDRNKEKQSNAEEPTDAKSISSEVQSQIAQQKDTNGHQV</sequence>
<proteinExistence type="predicted"/>
<dbReference type="GO" id="GO:0031267">
    <property type="term" value="F:small GTPase binding"/>
    <property type="evidence" value="ECO:0007669"/>
    <property type="project" value="TreeGrafter"/>
</dbReference>
<feature type="region of interest" description="Disordered" evidence="2">
    <location>
        <begin position="237"/>
        <end position="269"/>
    </location>
</feature>
<protein>
    <recommendedName>
        <fullName evidence="3">Rab-GAP TBC domain-containing protein</fullName>
    </recommendedName>
</protein>
<dbReference type="GO" id="GO:0005096">
    <property type="term" value="F:GTPase activator activity"/>
    <property type="evidence" value="ECO:0007669"/>
    <property type="project" value="TreeGrafter"/>
</dbReference>
<dbReference type="PANTHER" id="PTHR47219">
    <property type="entry name" value="RAB GTPASE-ACTIVATING PROTEIN 1-LIKE"/>
    <property type="match status" value="1"/>
</dbReference>
<dbReference type="SMART" id="SM00164">
    <property type="entry name" value="TBC"/>
    <property type="match status" value="1"/>
</dbReference>
<feature type="coiled-coil region" evidence="1">
    <location>
        <begin position="697"/>
        <end position="734"/>
    </location>
</feature>
<dbReference type="SUPFAM" id="SSF47923">
    <property type="entry name" value="Ypt/Rab-GAP domain of gyp1p"/>
    <property type="match status" value="2"/>
</dbReference>
<dbReference type="FunFam" id="1.10.8.270:FF:000018">
    <property type="entry name" value="Ypt/Rab-GAP domain of gyp1p superfamily protein"/>
    <property type="match status" value="1"/>
</dbReference>
<feature type="compositionally biased region" description="Polar residues" evidence="2">
    <location>
        <begin position="866"/>
        <end position="887"/>
    </location>
</feature>
<dbReference type="PANTHER" id="PTHR47219:SF20">
    <property type="entry name" value="TBC1 DOMAIN FAMILY MEMBER 2B"/>
    <property type="match status" value="1"/>
</dbReference>
<dbReference type="Pfam" id="PF00566">
    <property type="entry name" value="RabGAP-TBC"/>
    <property type="match status" value="1"/>
</dbReference>
<keyword evidence="1" id="KW-0175">Coiled coil</keyword>
<reference evidence="4" key="1">
    <citation type="submission" date="2020-08" db="EMBL/GenBank/DDBJ databases">
        <title>Plant Genome Project.</title>
        <authorList>
            <person name="Zhang R.-G."/>
        </authorList>
    </citation>
    <scope>NUCLEOTIDE SEQUENCE</scope>
    <source>
        <strain evidence="4">WSP0</strain>
        <tissue evidence="4">Leaf</tissue>
    </source>
</reference>
<comment type="caution">
    <text evidence="4">The sequence shown here is derived from an EMBL/GenBank/DDBJ whole genome shotgun (WGS) entry which is preliminary data.</text>
</comment>
<evidence type="ECO:0000313" key="4">
    <source>
        <dbReference type="EMBL" id="KAG5557476.1"/>
    </source>
</evidence>
<feature type="region of interest" description="Disordered" evidence="2">
    <location>
        <begin position="801"/>
        <end position="887"/>
    </location>
</feature>
<feature type="compositionally biased region" description="Low complexity" evidence="2">
    <location>
        <begin position="258"/>
        <end position="269"/>
    </location>
</feature>
<evidence type="ECO:0000259" key="3">
    <source>
        <dbReference type="PROSITE" id="PS50086"/>
    </source>
</evidence>
<feature type="compositionally biased region" description="Polar residues" evidence="2">
    <location>
        <begin position="801"/>
        <end position="814"/>
    </location>
</feature>
<dbReference type="EMBL" id="JACTNZ010000003">
    <property type="protein sequence ID" value="KAG5557476.1"/>
    <property type="molecule type" value="Genomic_DNA"/>
</dbReference>
<gene>
    <name evidence="4" type="ORF">RHGRI_007648</name>
</gene>
<dbReference type="AlphaFoldDB" id="A0AAV6KYB7"/>
<keyword evidence="5" id="KW-1185">Reference proteome</keyword>
<dbReference type="InterPro" id="IPR000195">
    <property type="entry name" value="Rab-GAP-TBC_dom"/>
</dbReference>
<evidence type="ECO:0000256" key="2">
    <source>
        <dbReference type="SAM" id="MobiDB-lite"/>
    </source>
</evidence>
<feature type="region of interest" description="Disordered" evidence="2">
    <location>
        <begin position="1"/>
        <end position="24"/>
    </location>
</feature>
<name>A0AAV6KYB7_9ERIC</name>
<dbReference type="InterPro" id="IPR050302">
    <property type="entry name" value="Rab_GAP_TBC_domain"/>
</dbReference>
<dbReference type="PROSITE" id="PS50086">
    <property type="entry name" value="TBC_RABGAP"/>
    <property type="match status" value="1"/>
</dbReference>
<dbReference type="Gene3D" id="1.10.8.270">
    <property type="entry name" value="putative rabgap domain of human tbc1 domain family member 14 like domains"/>
    <property type="match status" value="1"/>
</dbReference>
<evidence type="ECO:0000313" key="5">
    <source>
        <dbReference type="Proteomes" id="UP000823749"/>
    </source>
</evidence>
<feature type="region of interest" description="Disordered" evidence="2">
    <location>
        <begin position="123"/>
        <end position="160"/>
    </location>
</feature>